<dbReference type="Gene3D" id="2.30.30.140">
    <property type="match status" value="1"/>
</dbReference>
<proteinExistence type="inferred from homology"/>
<evidence type="ECO:0000313" key="2">
    <source>
        <dbReference type="EMBL" id="MDO9709328.1"/>
    </source>
</evidence>
<organism evidence="2 3">
    <name type="scientific">Paracraurococcus lichenis</name>
    <dbReference type="NCBI Taxonomy" id="3064888"/>
    <lineage>
        <taxon>Bacteria</taxon>
        <taxon>Pseudomonadati</taxon>
        <taxon>Pseudomonadota</taxon>
        <taxon>Alphaproteobacteria</taxon>
        <taxon>Acetobacterales</taxon>
        <taxon>Roseomonadaceae</taxon>
        <taxon>Paracraurococcus</taxon>
    </lineage>
</organism>
<name>A0ABT9DZJ2_9PROT</name>
<dbReference type="PANTHER" id="PTHR35177:SF2">
    <property type="entry name" value="HYDROGENASE MATURATION FACTOR HYBG"/>
    <property type="match status" value="1"/>
</dbReference>
<accession>A0ABT9DZJ2</accession>
<dbReference type="NCBIfam" id="TIGR00074">
    <property type="entry name" value="hypC_hupF"/>
    <property type="match status" value="1"/>
</dbReference>
<gene>
    <name evidence="2" type="primary">hypC</name>
    <name evidence="2" type="ORF">Q7A36_13330</name>
</gene>
<dbReference type="RefSeq" id="WP_305104193.1">
    <property type="nucleotide sequence ID" value="NZ_JAUTWS010000011.1"/>
</dbReference>
<dbReference type="EMBL" id="JAUTWS010000011">
    <property type="protein sequence ID" value="MDO9709328.1"/>
    <property type="molecule type" value="Genomic_DNA"/>
</dbReference>
<dbReference type="InterPro" id="IPR001109">
    <property type="entry name" value="Hydrogenase_HupF/HypC"/>
</dbReference>
<dbReference type="Proteomes" id="UP001243009">
    <property type="component" value="Unassembled WGS sequence"/>
</dbReference>
<dbReference type="PRINTS" id="PR00445">
    <property type="entry name" value="HUPFHYPC"/>
</dbReference>
<reference evidence="2 3" key="1">
    <citation type="submission" date="2023-08" db="EMBL/GenBank/DDBJ databases">
        <title>The draft genome sequence of Paracraurococcus sp. LOR1-02.</title>
        <authorList>
            <person name="Kingkaew E."/>
            <person name="Tanasupawat S."/>
        </authorList>
    </citation>
    <scope>NUCLEOTIDE SEQUENCE [LARGE SCALE GENOMIC DNA]</scope>
    <source>
        <strain evidence="2 3">LOR1-02</strain>
    </source>
</reference>
<protein>
    <submittedName>
        <fullName evidence="2">HypC/HybG/HupF family hydrogenase formation chaperone</fullName>
    </submittedName>
</protein>
<dbReference type="SUPFAM" id="SSF159127">
    <property type="entry name" value="HupF/HypC-like"/>
    <property type="match status" value="1"/>
</dbReference>
<sequence length="100" mass="10384">MGIPMQVLDGAADPAPCATRDGREEGVSMLLLGPQPAGTWVLVHLGTAMRALEAAEAAQIADALEGLAAGLEGRPFEHLFADLIGRAPELPPHLRPETPA</sequence>
<dbReference type="Pfam" id="PF01455">
    <property type="entry name" value="HupF_HypC"/>
    <property type="match status" value="1"/>
</dbReference>
<comment type="caution">
    <text evidence="2">The sequence shown here is derived from an EMBL/GenBank/DDBJ whole genome shotgun (WGS) entry which is preliminary data.</text>
</comment>
<dbReference type="PANTHER" id="PTHR35177">
    <property type="entry name" value="HYDROGENASE MATURATION FACTOR HYBG"/>
    <property type="match status" value="1"/>
</dbReference>
<keyword evidence="3" id="KW-1185">Reference proteome</keyword>
<evidence type="ECO:0000256" key="1">
    <source>
        <dbReference type="ARBA" id="ARBA00006018"/>
    </source>
</evidence>
<comment type="similarity">
    <text evidence="1">Belongs to the HupF/HypC family.</text>
</comment>
<evidence type="ECO:0000313" key="3">
    <source>
        <dbReference type="Proteomes" id="UP001243009"/>
    </source>
</evidence>